<proteinExistence type="predicted"/>
<evidence type="ECO:0000313" key="3">
    <source>
        <dbReference type="Proteomes" id="UP000233766"/>
    </source>
</evidence>
<protein>
    <submittedName>
        <fullName evidence="2">Uncharacterized protein</fullName>
    </submittedName>
</protein>
<dbReference type="RefSeq" id="WP_101466118.1">
    <property type="nucleotide sequence ID" value="NZ_PJMW01000002.1"/>
</dbReference>
<sequence>MSDAKRISWGKPRQPTDADRDALRDDLLARARAVRVDGWANHRTEWPAGQVAVVAYVVGDAEVLAELEENESTVLSRYAADLFGFVGGRKDNEKGLVATQAWFDAVRKALGNPAS</sequence>
<accession>A0A2N3VEU8</accession>
<evidence type="ECO:0000313" key="2">
    <source>
        <dbReference type="EMBL" id="PKV80116.1"/>
    </source>
</evidence>
<comment type="caution">
    <text evidence="2">The sequence shown here is derived from an EMBL/GenBank/DDBJ whole genome shotgun (WGS) entry which is preliminary data.</text>
</comment>
<dbReference type="Proteomes" id="UP000233766">
    <property type="component" value="Unassembled WGS sequence"/>
</dbReference>
<dbReference type="AlphaFoldDB" id="A0A2N3VEU8"/>
<evidence type="ECO:0000256" key="1">
    <source>
        <dbReference type="SAM" id="MobiDB-lite"/>
    </source>
</evidence>
<dbReference type="EMBL" id="PJMW01000002">
    <property type="protein sequence ID" value="PKV80116.1"/>
    <property type="molecule type" value="Genomic_DNA"/>
</dbReference>
<gene>
    <name evidence="2" type="ORF">ATK86_4533</name>
</gene>
<feature type="region of interest" description="Disordered" evidence="1">
    <location>
        <begin position="1"/>
        <end position="21"/>
    </location>
</feature>
<dbReference type="OrthoDB" id="4569168at2"/>
<reference evidence="2 3" key="1">
    <citation type="submission" date="2017-12" db="EMBL/GenBank/DDBJ databases">
        <title>Sequencing the genomes of 1000 Actinobacteria strains.</title>
        <authorList>
            <person name="Klenk H.-P."/>
        </authorList>
    </citation>
    <scope>NUCLEOTIDE SEQUENCE [LARGE SCALE GENOMIC DNA]</scope>
    <source>
        <strain evidence="2 3">DSM 44489</strain>
    </source>
</reference>
<name>A0A2N3VEU8_9NOCA</name>
<organism evidence="2 3">
    <name type="scientific">Nocardia fluminea</name>
    <dbReference type="NCBI Taxonomy" id="134984"/>
    <lineage>
        <taxon>Bacteria</taxon>
        <taxon>Bacillati</taxon>
        <taxon>Actinomycetota</taxon>
        <taxon>Actinomycetes</taxon>
        <taxon>Mycobacteriales</taxon>
        <taxon>Nocardiaceae</taxon>
        <taxon>Nocardia</taxon>
    </lineage>
</organism>
<keyword evidence="3" id="KW-1185">Reference proteome</keyword>